<accession>A0A2A6CVN5</accession>
<keyword evidence="2" id="KW-1185">Reference proteome</keyword>
<dbReference type="EnsemblMetazoa" id="PPA36531.1">
    <property type="protein sequence ID" value="PPA36531.1"/>
    <property type="gene ID" value="WBGene00274900"/>
</dbReference>
<reference evidence="2" key="1">
    <citation type="journal article" date="2008" name="Nat. Genet.">
        <title>The Pristionchus pacificus genome provides a unique perspective on nematode lifestyle and parasitism.</title>
        <authorList>
            <person name="Dieterich C."/>
            <person name="Clifton S.W."/>
            <person name="Schuster L.N."/>
            <person name="Chinwalla A."/>
            <person name="Delehaunty K."/>
            <person name="Dinkelacker I."/>
            <person name="Fulton L."/>
            <person name="Fulton R."/>
            <person name="Godfrey J."/>
            <person name="Minx P."/>
            <person name="Mitreva M."/>
            <person name="Roeseler W."/>
            <person name="Tian H."/>
            <person name="Witte H."/>
            <person name="Yang S.P."/>
            <person name="Wilson R.K."/>
            <person name="Sommer R.J."/>
        </authorList>
    </citation>
    <scope>NUCLEOTIDE SEQUENCE [LARGE SCALE GENOMIC DNA]</scope>
    <source>
        <strain evidence="2">PS312</strain>
    </source>
</reference>
<proteinExistence type="predicted"/>
<accession>A0A8R1UQX8</accession>
<organism evidence="1 2">
    <name type="scientific">Pristionchus pacificus</name>
    <name type="common">Parasitic nematode worm</name>
    <dbReference type="NCBI Taxonomy" id="54126"/>
    <lineage>
        <taxon>Eukaryota</taxon>
        <taxon>Metazoa</taxon>
        <taxon>Ecdysozoa</taxon>
        <taxon>Nematoda</taxon>
        <taxon>Chromadorea</taxon>
        <taxon>Rhabditida</taxon>
        <taxon>Rhabditina</taxon>
        <taxon>Diplogasteromorpha</taxon>
        <taxon>Diplogasteroidea</taxon>
        <taxon>Neodiplogasteridae</taxon>
        <taxon>Pristionchus</taxon>
    </lineage>
</organism>
<protein>
    <submittedName>
        <fullName evidence="1">Uncharacterized protein</fullName>
    </submittedName>
</protein>
<sequence>MEISFALSFLLLFATCQAFTLPPRSTTTTRPPTATTAAFQPHGPIQQAIYNFLRPDGGSKGLEPIANGCMLVFCHVFKKVDKEPENGCRSSCVDFANRFEDGIDTDWLNAGLYTAVKNQNDCVKACSGLSFMSESYDNKRRCESLCTFKFYYPDWKAYQDQLIVVLENLHTSPRLPIY</sequence>
<gene>
    <name evidence="1" type="primary">WBGene00274900</name>
</gene>
<dbReference type="AlphaFoldDB" id="A0A2A6CVN5"/>
<name>A0A2A6CVN5_PRIPA</name>
<evidence type="ECO:0000313" key="2">
    <source>
        <dbReference type="Proteomes" id="UP000005239"/>
    </source>
</evidence>
<reference evidence="1" key="2">
    <citation type="submission" date="2022-06" db="UniProtKB">
        <authorList>
            <consortium name="EnsemblMetazoa"/>
        </authorList>
    </citation>
    <scope>IDENTIFICATION</scope>
    <source>
        <strain evidence="1">PS312</strain>
    </source>
</reference>
<dbReference type="Proteomes" id="UP000005239">
    <property type="component" value="Unassembled WGS sequence"/>
</dbReference>
<evidence type="ECO:0000313" key="1">
    <source>
        <dbReference type="EnsemblMetazoa" id="PPA36531.1"/>
    </source>
</evidence>